<dbReference type="EMBL" id="AVOT02039599">
    <property type="protein sequence ID" value="MBW0534704.1"/>
    <property type="molecule type" value="Genomic_DNA"/>
</dbReference>
<comment type="similarity">
    <text evidence="1">Belongs to the ATG10 family.</text>
</comment>
<sequence length="245" mass="28143">MITPAQFRSACQEFIQHWSHLAPGDSIDAQLTPHRFAKQWTWEPALYSSLGILEREEYMTSESIDKLLYKTPSHLKEAQDGLRLLDKTDIATSEAEDDALVEQAKRFECVEPIKMRSSVVYSQTYSVPHFIFEVFKSDGTTLSLNELLRTNIFNRSNHDEQEYPFNTLDPSINQEKVLMNDDGLVRLPFLTNIIHPITQRPSWSIHPCNIQVALKEILGTEGINQFGTRKLIECFFILITGLINL</sequence>
<organism evidence="8 9">
    <name type="scientific">Austropuccinia psidii MF-1</name>
    <dbReference type="NCBI Taxonomy" id="1389203"/>
    <lineage>
        <taxon>Eukaryota</taxon>
        <taxon>Fungi</taxon>
        <taxon>Dikarya</taxon>
        <taxon>Basidiomycota</taxon>
        <taxon>Pucciniomycotina</taxon>
        <taxon>Pucciniomycetes</taxon>
        <taxon>Pucciniales</taxon>
        <taxon>Sphaerophragmiaceae</taxon>
        <taxon>Austropuccinia</taxon>
    </lineage>
</organism>
<dbReference type="GO" id="GO:0032446">
    <property type="term" value="P:protein modification by small protein conjugation"/>
    <property type="evidence" value="ECO:0007669"/>
    <property type="project" value="TreeGrafter"/>
</dbReference>
<dbReference type="PANTHER" id="PTHR14957:SF1">
    <property type="entry name" value="UBIQUITIN-LIKE-CONJUGATING ENZYME ATG10"/>
    <property type="match status" value="1"/>
</dbReference>
<keyword evidence="5" id="KW-0653">Protein transport</keyword>
<evidence type="ECO:0000313" key="9">
    <source>
        <dbReference type="Proteomes" id="UP000765509"/>
    </source>
</evidence>
<dbReference type="GO" id="GO:0000045">
    <property type="term" value="P:autophagosome assembly"/>
    <property type="evidence" value="ECO:0007669"/>
    <property type="project" value="TreeGrafter"/>
</dbReference>
<dbReference type="GO" id="GO:0015031">
    <property type="term" value="P:protein transport"/>
    <property type="evidence" value="ECO:0007669"/>
    <property type="project" value="UniProtKB-KW"/>
</dbReference>
<dbReference type="GO" id="GO:0005829">
    <property type="term" value="C:cytosol"/>
    <property type="evidence" value="ECO:0007669"/>
    <property type="project" value="TreeGrafter"/>
</dbReference>
<dbReference type="Pfam" id="PF03987">
    <property type="entry name" value="Autophagy_act_C"/>
    <property type="match status" value="1"/>
</dbReference>
<evidence type="ECO:0000256" key="1">
    <source>
        <dbReference type="ARBA" id="ARBA00005696"/>
    </source>
</evidence>
<evidence type="ECO:0000313" key="8">
    <source>
        <dbReference type="EMBL" id="MBW0534704.1"/>
    </source>
</evidence>
<dbReference type="GO" id="GO:0061651">
    <property type="term" value="F:Atg12 conjugating enzyme activity"/>
    <property type="evidence" value="ECO:0007669"/>
    <property type="project" value="TreeGrafter"/>
</dbReference>
<evidence type="ECO:0000256" key="5">
    <source>
        <dbReference type="ARBA" id="ARBA00022927"/>
    </source>
</evidence>
<evidence type="ECO:0000256" key="7">
    <source>
        <dbReference type="ARBA" id="ARBA00029833"/>
    </source>
</evidence>
<protein>
    <recommendedName>
        <fullName evidence="2">Ubiquitin-like-conjugating enzyme ATG10</fullName>
    </recommendedName>
    <alternativeName>
        <fullName evidence="7">Autophagy-related protein 10</fullName>
    </alternativeName>
</protein>
<name>A0A9Q3F8J9_9BASI</name>
<dbReference type="PANTHER" id="PTHR14957">
    <property type="entry name" value="UBIQUITIN-LIKE-CONJUGATING ENZYME ATG10"/>
    <property type="match status" value="1"/>
</dbReference>
<dbReference type="Proteomes" id="UP000765509">
    <property type="component" value="Unassembled WGS sequence"/>
</dbReference>
<reference evidence="8" key="1">
    <citation type="submission" date="2021-03" db="EMBL/GenBank/DDBJ databases">
        <title>Draft genome sequence of rust myrtle Austropuccinia psidii MF-1, a brazilian biotype.</title>
        <authorList>
            <person name="Quecine M.C."/>
            <person name="Pachon D.M.R."/>
            <person name="Bonatelli M.L."/>
            <person name="Correr F.H."/>
            <person name="Franceschini L.M."/>
            <person name="Leite T.F."/>
            <person name="Margarido G.R.A."/>
            <person name="Almeida C.A."/>
            <person name="Ferrarezi J.A."/>
            <person name="Labate C.A."/>
        </authorList>
    </citation>
    <scope>NUCLEOTIDE SEQUENCE</scope>
    <source>
        <strain evidence="8">MF-1</strain>
    </source>
</reference>
<evidence type="ECO:0000256" key="2">
    <source>
        <dbReference type="ARBA" id="ARBA00021099"/>
    </source>
</evidence>
<keyword evidence="5" id="KW-0813">Transport</keyword>
<proteinExistence type="inferred from homology"/>
<dbReference type="AlphaFoldDB" id="A0A9Q3F8J9"/>
<dbReference type="Gene3D" id="3.30.1460.50">
    <property type="match status" value="1"/>
</dbReference>
<dbReference type="GO" id="GO:0000422">
    <property type="term" value="P:autophagy of mitochondrion"/>
    <property type="evidence" value="ECO:0007669"/>
    <property type="project" value="TreeGrafter"/>
</dbReference>
<gene>
    <name evidence="8" type="ORF">O181_074419</name>
</gene>
<keyword evidence="4" id="KW-0833">Ubl conjugation pathway</keyword>
<keyword evidence="3" id="KW-0808">Transferase</keyword>
<dbReference type="OrthoDB" id="4089664at2759"/>
<accession>A0A9Q3F8J9</accession>
<evidence type="ECO:0000256" key="3">
    <source>
        <dbReference type="ARBA" id="ARBA00022679"/>
    </source>
</evidence>
<keyword evidence="6" id="KW-0072">Autophagy</keyword>
<evidence type="ECO:0000256" key="6">
    <source>
        <dbReference type="ARBA" id="ARBA00023006"/>
    </source>
</evidence>
<evidence type="ECO:0000256" key="4">
    <source>
        <dbReference type="ARBA" id="ARBA00022786"/>
    </source>
</evidence>
<dbReference type="InterPro" id="IPR007135">
    <property type="entry name" value="Atg3/Atg10"/>
</dbReference>
<comment type="caution">
    <text evidence="8">The sequence shown here is derived from an EMBL/GenBank/DDBJ whole genome shotgun (WGS) entry which is preliminary data.</text>
</comment>
<keyword evidence="9" id="KW-1185">Reference proteome</keyword>